<protein>
    <submittedName>
        <fullName evidence="4">TetR/AcrR family transcriptional regulator</fullName>
    </submittedName>
</protein>
<organism evidence="4 5">
    <name type="scientific">Aeromicrobium ginsengisoli</name>
    <dbReference type="NCBI Taxonomy" id="363867"/>
    <lineage>
        <taxon>Bacteria</taxon>
        <taxon>Bacillati</taxon>
        <taxon>Actinomycetota</taxon>
        <taxon>Actinomycetes</taxon>
        <taxon>Propionibacteriales</taxon>
        <taxon>Nocardioidaceae</taxon>
        <taxon>Aeromicrobium</taxon>
    </lineage>
</organism>
<dbReference type="PROSITE" id="PS50977">
    <property type="entry name" value="HTH_TETR_2"/>
    <property type="match status" value="1"/>
</dbReference>
<gene>
    <name evidence="4" type="ORF">ESP70_019245</name>
</gene>
<dbReference type="SUPFAM" id="SSF48498">
    <property type="entry name" value="Tetracyclin repressor-like, C-terminal domain"/>
    <property type="match status" value="1"/>
</dbReference>
<keyword evidence="5" id="KW-1185">Reference proteome</keyword>
<proteinExistence type="predicted"/>
<feature type="DNA-binding region" description="H-T-H motif" evidence="2">
    <location>
        <begin position="29"/>
        <end position="48"/>
    </location>
</feature>
<evidence type="ECO:0000256" key="2">
    <source>
        <dbReference type="PROSITE-ProRule" id="PRU00335"/>
    </source>
</evidence>
<dbReference type="Proteomes" id="UP000380867">
    <property type="component" value="Unassembled WGS sequence"/>
</dbReference>
<sequence>MDRRPGRPRSLSLELIVDAVLEDGIATFSMPSIAARLGVAHSGLYRYVTDRDELLVAAIEKAALSVDWPEPDLPWRQLLGDVARAVWTICERYPGYDVVALSPPKWPERIVGQVTPYISSLHKQGFTIEDATVAVQIAGNLALTTSVKGTSGSYPLARINGDRTATQRHDWHDRILDIVLDGLGSRLLA</sequence>
<comment type="caution">
    <text evidence="4">The sequence shown here is derived from an EMBL/GenBank/DDBJ whole genome shotgun (WGS) entry which is preliminary data.</text>
</comment>
<evidence type="ECO:0000259" key="3">
    <source>
        <dbReference type="PROSITE" id="PS50977"/>
    </source>
</evidence>
<evidence type="ECO:0000313" key="5">
    <source>
        <dbReference type="Proteomes" id="UP000380867"/>
    </source>
</evidence>
<dbReference type="EMBL" id="SDPQ02000004">
    <property type="protein sequence ID" value="KAA1394337.1"/>
    <property type="molecule type" value="Genomic_DNA"/>
</dbReference>
<feature type="domain" description="HTH tetR-type" evidence="3">
    <location>
        <begin position="6"/>
        <end position="66"/>
    </location>
</feature>
<dbReference type="SUPFAM" id="SSF46689">
    <property type="entry name" value="Homeodomain-like"/>
    <property type="match status" value="1"/>
</dbReference>
<evidence type="ECO:0000256" key="1">
    <source>
        <dbReference type="ARBA" id="ARBA00023125"/>
    </source>
</evidence>
<dbReference type="GO" id="GO:0003677">
    <property type="term" value="F:DNA binding"/>
    <property type="evidence" value="ECO:0007669"/>
    <property type="project" value="UniProtKB-UniRule"/>
</dbReference>
<dbReference type="InterPro" id="IPR001647">
    <property type="entry name" value="HTH_TetR"/>
</dbReference>
<accession>A0A5M4F9E7</accession>
<reference evidence="4" key="1">
    <citation type="submission" date="2019-09" db="EMBL/GenBank/DDBJ databases">
        <authorList>
            <person name="Li J."/>
        </authorList>
    </citation>
    <scope>NUCLEOTIDE SEQUENCE [LARGE SCALE GENOMIC DNA]</scope>
    <source>
        <strain evidence="4">JCM 14732</strain>
    </source>
</reference>
<dbReference type="Pfam" id="PF00440">
    <property type="entry name" value="TetR_N"/>
    <property type="match status" value="1"/>
</dbReference>
<dbReference type="AlphaFoldDB" id="A0A5M4F9E7"/>
<dbReference type="RefSeq" id="WP_149690947.1">
    <property type="nucleotide sequence ID" value="NZ_SDPQ02000004.1"/>
</dbReference>
<dbReference type="Gene3D" id="1.10.357.10">
    <property type="entry name" value="Tetracycline Repressor, domain 2"/>
    <property type="match status" value="1"/>
</dbReference>
<keyword evidence="1 2" id="KW-0238">DNA-binding</keyword>
<dbReference type="InterPro" id="IPR009057">
    <property type="entry name" value="Homeodomain-like_sf"/>
</dbReference>
<dbReference type="InterPro" id="IPR036271">
    <property type="entry name" value="Tet_transcr_reg_TetR-rel_C_sf"/>
</dbReference>
<evidence type="ECO:0000313" key="4">
    <source>
        <dbReference type="EMBL" id="KAA1394337.1"/>
    </source>
</evidence>
<name>A0A5M4F9E7_9ACTN</name>
<dbReference type="OrthoDB" id="2570341at2"/>